<protein>
    <submittedName>
        <fullName evidence="1">Uncharacterized protein</fullName>
    </submittedName>
</protein>
<organism evidence="1 2">
    <name type="scientific">Podospora bellae-mahoneyi</name>
    <dbReference type="NCBI Taxonomy" id="2093777"/>
    <lineage>
        <taxon>Eukaryota</taxon>
        <taxon>Fungi</taxon>
        <taxon>Dikarya</taxon>
        <taxon>Ascomycota</taxon>
        <taxon>Pezizomycotina</taxon>
        <taxon>Sordariomycetes</taxon>
        <taxon>Sordariomycetidae</taxon>
        <taxon>Sordariales</taxon>
        <taxon>Podosporaceae</taxon>
        <taxon>Podospora</taxon>
    </lineage>
</organism>
<dbReference type="EMBL" id="JAFFGZ010000007">
    <property type="protein sequence ID" value="KAK4641764.1"/>
    <property type="molecule type" value="Genomic_DNA"/>
</dbReference>
<dbReference type="GeneID" id="87892099"/>
<name>A0ABR0FDC8_9PEZI</name>
<evidence type="ECO:0000313" key="1">
    <source>
        <dbReference type="EMBL" id="KAK4641764.1"/>
    </source>
</evidence>
<comment type="caution">
    <text evidence="1">The sequence shown here is derived from an EMBL/GenBank/DDBJ whole genome shotgun (WGS) entry which is preliminary data.</text>
</comment>
<evidence type="ECO:0000313" key="2">
    <source>
        <dbReference type="Proteomes" id="UP001322138"/>
    </source>
</evidence>
<gene>
    <name evidence="1" type="ORF">QC761_0077510</name>
</gene>
<dbReference type="Proteomes" id="UP001322138">
    <property type="component" value="Unassembled WGS sequence"/>
</dbReference>
<proteinExistence type="predicted"/>
<reference evidence="1 2" key="1">
    <citation type="journal article" date="2023" name="bioRxiv">
        <title>High-quality genome assemblies of four members of thePodospora anserinaspecies complex.</title>
        <authorList>
            <person name="Ament-Velasquez S.L."/>
            <person name="Vogan A.A."/>
            <person name="Wallerman O."/>
            <person name="Hartmann F."/>
            <person name="Gautier V."/>
            <person name="Silar P."/>
            <person name="Giraud T."/>
            <person name="Johannesson H."/>
        </authorList>
    </citation>
    <scope>NUCLEOTIDE SEQUENCE [LARGE SCALE GENOMIC DNA]</scope>
    <source>
        <strain evidence="1 2">CBS 112042</strain>
    </source>
</reference>
<keyword evidence="2" id="KW-1185">Reference proteome</keyword>
<accession>A0ABR0FDC8</accession>
<dbReference type="RefSeq" id="XP_062730740.1">
    <property type="nucleotide sequence ID" value="XM_062872803.1"/>
</dbReference>
<sequence length="91" mass="9684">MSRSNLTGVGAGPSVFLEVPLMELFLANQSLSTHPLSASLAGWAILDIKIPVRFRCAFSVAAAFSDTRNTHSRLPIGHASLPSAPFARHPT</sequence>